<feature type="transmembrane region" description="Helical" evidence="2">
    <location>
        <begin position="340"/>
        <end position="360"/>
    </location>
</feature>
<sequence length="530" mass="58752">MTWLHTWSSVLVGWLLFAIFFTGTLSFFRTEITYWMQPEQHVAVPSEKALEHGLRYLAINAPNASEWQLSLPDARSNTLDLSWRDANAGNERRRGPRIMLNPSTGEEIKVRETAGGNFLYRFHFELYGIDRTVGRWIVGVVSMMMFVAIISGVIMHRKIFADFFMFRPKKKLLSWIDGHAISAVLALPFHIMITFSGLILLGATLLPFNSEERVRHRPQGTEVRQNAQQQNLASPDINALLALPISSMIAHAENTWQVPVESLSITHPGKANAQFTLSGNNRTQLSAGRGGSSALVFNAQGEVINERPASVAANASQATYNYLDMLHQARFADTLTRWSLFFAGILGTIMVGTGSVLWVVKRGKQQLGEFGFELVRGSNIGSIAGLMCATGGYFWVNRLLPADLTSRSLWEIKVFFAIWLVCVVAGFIWRDKKGWVIQLGFAAVLFALVPLLDHLTSATGVDFAIANGDSLRVGFDLMCITLAAVLGYAAYHVKRAKAVKAKRVKSTPSPKRKDRAPQNKPQGDNSEALI</sequence>
<evidence type="ECO:0000256" key="1">
    <source>
        <dbReference type="SAM" id="MobiDB-lite"/>
    </source>
</evidence>
<evidence type="ECO:0000256" key="2">
    <source>
        <dbReference type="SAM" id="Phobius"/>
    </source>
</evidence>
<accession>A0A126Q5R0</accession>
<evidence type="ECO:0000313" key="4">
    <source>
        <dbReference type="Proteomes" id="UP000063991"/>
    </source>
</evidence>
<protein>
    <recommendedName>
        <fullName evidence="5">PepSY domain-containing protein</fullName>
    </recommendedName>
</protein>
<dbReference type="EMBL" id="CP014323">
    <property type="protein sequence ID" value="AMK00506.1"/>
    <property type="molecule type" value="Genomic_DNA"/>
</dbReference>
<keyword evidence="2" id="KW-1133">Transmembrane helix</keyword>
<dbReference type="AlphaFoldDB" id="A0A126Q5R0"/>
<feature type="transmembrane region" description="Helical" evidence="2">
    <location>
        <begin position="435"/>
        <end position="452"/>
    </location>
</feature>
<gene>
    <name evidence="3" type="ORF">AVL55_18085</name>
</gene>
<feature type="transmembrane region" description="Helical" evidence="2">
    <location>
        <begin position="473"/>
        <end position="491"/>
    </location>
</feature>
<evidence type="ECO:0008006" key="5">
    <source>
        <dbReference type="Google" id="ProtNLM"/>
    </source>
</evidence>
<feature type="compositionally biased region" description="Polar residues" evidence="1">
    <location>
        <begin position="519"/>
        <end position="530"/>
    </location>
</feature>
<dbReference type="InterPro" id="IPR005625">
    <property type="entry name" value="PepSY-ass_TM"/>
</dbReference>
<feature type="transmembrane region" description="Helical" evidence="2">
    <location>
        <begin position="136"/>
        <end position="160"/>
    </location>
</feature>
<keyword evidence="2" id="KW-0472">Membrane</keyword>
<evidence type="ECO:0000313" key="3">
    <source>
        <dbReference type="EMBL" id="AMK00506.1"/>
    </source>
</evidence>
<proteinExistence type="predicted"/>
<feature type="compositionally biased region" description="Basic residues" evidence="1">
    <location>
        <begin position="500"/>
        <end position="514"/>
    </location>
</feature>
<dbReference type="PANTHER" id="PTHR34219">
    <property type="entry name" value="IRON-REGULATED INNER MEMBRANE PROTEIN-RELATED"/>
    <property type="match status" value="1"/>
</dbReference>
<reference evidence="3 4" key="1">
    <citation type="submission" date="2015-12" db="EMBL/GenBank/DDBJ databases">
        <authorList>
            <person name="Shamseldin A."/>
            <person name="Moawad H."/>
            <person name="Abd El-Rahim W.M."/>
            <person name="Sadowsky M.J."/>
        </authorList>
    </citation>
    <scope>NUCLEOTIDE SEQUENCE [LARGE SCALE GENOMIC DNA]</scope>
    <source>
        <strain evidence="3 4">D7</strain>
    </source>
</reference>
<dbReference type="Proteomes" id="UP000063991">
    <property type="component" value="Chromosome"/>
</dbReference>
<organism evidence="3 4">
    <name type="scientific">Alteromonas macleodii</name>
    <name type="common">Pseudoalteromonas macleodii</name>
    <dbReference type="NCBI Taxonomy" id="28108"/>
    <lineage>
        <taxon>Bacteria</taxon>
        <taxon>Pseudomonadati</taxon>
        <taxon>Pseudomonadota</taxon>
        <taxon>Gammaproteobacteria</taxon>
        <taxon>Alteromonadales</taxon>
        <taxon>Alteromonadaceae</taxon>
        <taxon>Alteromonas/Salinimonas group</taxon>
        <taxon>Alteromonas</taxon>
    </lineage>
</organism>
<name>A0A126Q5R0_ALTMA</name>
<dbReference type="OrthoDB" id="9776609at2"/>
<feature type="region of interest" description="Disordered" evidence="1">
    <location>
        <begin position="500"/>
        <end position="530"/>
    </location>
</feature>
<dbReference type="PANTHER" id="PTHR34219:SF4">
    <property type="entry name" value="PEPSY DOMAIN-CONTAINING PROTEIN"/>
    <property type="match status" value="1"/>
</dbReference>
<feature type="transmembrane region" description="Helical" evidence="2">
    <location>
        <begin position="180"/>
        <end position="208"/>
    </location>
</feature>
<feature type="transmembrane region" description="Helical" evidence="2">
    <location>
        <begin position="6"/>
        <end position="28"/>
    </location>
</feature>
<keyword evidence="2" id="KW-0812">Transmembrane</keyword>
<dbReference type="Pfam" id="PF03929">
    <property type="entry name" value="PepSY_TM"/>
    <property type="match status" value="1"/>
</dbReference>
<feature type="transmembrane region" description="Helical" evidence="2">
    <location>
        <begin position="412"/>
        <end position="429"/>
    </location>
</feature>